<evidence type="ECO:0000259" key="1">
    <source>
        <dbReference type="Pfam" id="PF00535"/>
    </source>
</evidence>
<keyword evidence="3" id="KW-1185">Reference proteome</keyword>
<dbReference type="InterPro" id="IPR029044">
    <property type="entry name" value="Nucleotide-diphossugar_trans"/>
</dbReference>
<evidence type="ECO:0000313" key="3">
    <source>
        <dbReference type="Proteomes" id="UP001209885"/>
    </source>
</evidence>
<name>A0ABT3RN69_9BACT</name>
<evidence type="ECO:0000313" key="2">
    <source>
        <dbReference type="EMBL" id="MCX2743037.1"/>
    </source>
</evidence>
<dbReference type="Proteomes" id="UP001209885">
    <property type="component" value="Unassembled WGS sequence"/>
</dbReference>
<dbReference type="PANTHER" id="PTHR43179">
    <property type="entry name" value="RHAMNOSYLTRANSFERASE WBBL"/>
    <property type="match status" value="1"/>
</dbReference>
<dbReference type="Gene3D" id="3.90.550.10">
    <property type="entry name" value="Spore Coat Polysaccharide Biosynthesis Protein SpsA, Chain A"/>
    <property type="match status" value="1"/>
</dbReference>
<organism evidence="2 3">
    <name type="scientific">Mangrovivirga halotolerans</name>
    <dbReference type="NCBI Taxonomy" id="2993936"/>
    <lineage>
        <taxon>Bacteria</taxon>
        <taxon>Pseudomonadati</taxon>
        <taxon>Bacteroidota</taxon>
        <taxon>Cytophagia</taxon>
        <taxon>Cytophagales</taxon>
        <taxon>Mangrovivirgaceae</taxon>
        <taxon>Mangrovivirga</taxon>
    </lineage>
</organism>
<sequence>MKKRVFLILVTYNGEKWLKKCLDSVFNSTYPVSVIAIDNNSNDATLSILNQYNEIDIIDSKSNLGFGKANNIGIEKALNENADYLFLLNQDTWIFPDTIKSLVDAAEKNENYGIISPLHYSGDEKTLDSSFKTYWERKTSTLEENIDEVPFVNAAAWLLPAHVVKKVGYFEPMFDHYGEDRNYVERVKYHDFKIVITNNARICHDRIPKRVFKKDVIQSKYTIQAEILNINHNLIYSYWKGFISVFGLPKFFLKIYPVKKSILMFFKLMGFYIKLNLKLFKIIKIRNSYK</sequence>
<proteinExistence type="predicted"/>
<accession>A0ABT3RN69</accession>
<reference evidence="2 3" key="1">
    <citation type="submission" date="2022-11" db="EMBL/GenBank/DDBJ databases">
        <title>The characterization of three novel Bacteroidetes species and genomic analysis of their roles in tidal elemental geochemical cycles.</title>
        <authorList>
            <person name="Ma K."/>
        </authorList>
    </citation>
    <scope>NUCLEOTIDE SEQUENCE [LARGE SCALE GENOMIC DNA]</scope>
    <source>
        <strain evidence="2 3">M17</strain>
    </source>
</reference>
<protein>
    <submittedName>
        <fullName evidence="2">Glycosyltransferase family 2 protein</fullName>
    </submittedName>
</protein>
<dbReference type="Pfam" id="PF00535">
    <property type="entry name" value="Glycos_transf_2"/>
    <property type="match status" value="1"/>
</dbReference>
<feature type="domain" description="Glycosyltransferase 2-like" evidence="1">
    <location>
        <begin position="8"/>
        <end position="139"/>
    </location>
</feature>
<dbReference type="EMBL" id="JAPFQN010000003">
    <property type="protein sequence ID" value="MCX2743037.1"/>
    <property type="molecule type" value="Genomic_DNA"/>
</dbReference>
<dbReference type="InterPro" id="IPR001173">
    <property type="entry name" value="Glyco_trans_2-like"/>
</dbReference>
<comment type="caution">
    <text evidence="2">The sequence shown here is derived from an EMBL/GenBank/DDBJ whole genome shotgun (WGS) entry which is preliminary data.</text>
</comment>
<dbReference type="RefSeq" id="WP_266055407.1">
    <property type="nucleotide sequence ID" value="NZ_JAPFQN010000003.1"/>
</dbReference>
<gene>
    <name evidence="2" type="ORF">OO013_04130</name>
</gene>
<dbReference type="PANTHER" id="PTHR43179:SF7">
    <property type="entry name" value="RHAMNOSYLTRANSFERASE WBBL"/>
    <property type="match status" value="1"/>
</dbReference>
<dbReference type="SUPFAM" id="SSF53448">
    <property type="entry name" value="Nucleotide-diphospho-sugar transferases"/>
    <property type="match status" value="1"/>
</dbReference>